<organism evidence="1 2">
    <name type="scientific">Dermacentor silvarum</name>
    <name type="common">Tick</name>
    <dbReference type="NCBI Taxonomy" id="543639"/>
    <lineage>
        <taxon>Eukaryota</taxon>
        <taxon>Metazoa</taxon>
        <taxon>Ecdysozoa</taxon>
        <taxon>Arthropoda</taxon>
        <taxon>Chelicerata</taxon>
        <taxon>Arachnida</taxon>
        <taxon>Acari</taxon>
        <taxon>Parasitiformes</taxon>
        <taxon>Ixodida</taxon>
        <taxon>Ixodoidea</taxon>
        <taxon>Ixodidae</taxon>
        <taxon>Rhipicephalinae</taxon>
        <taxon>Dermacentor</taxon>
    </lineage>
</organism>
<protein>
    <submittedName>
        <fullName evidence="1">Uncharacterized protein</fullName>
    </submittedName>
</protein>
<dbReference type="EMBL" id="CM023472">
    <property type="protein sequence ID" value="KAH7958416.1"/>
    <property type="molecule type" value="Genomic_DNA"/>
</dbReference>
<gene>
    <name evidence="1" type="ORF">HPB49_001404</name>
</gene>
<keyword evidence="2" id="KW-1185">Reference proteome</keyword>
<comment type="caution">
    <text evidence="1">The sequence shown here is derived from an EMBL/GenBank/DDBJ whole genome shotgun (WGS) entry which is preliminary data.</text>
</comment>
<proteinExistence type="predicted"/>
<sequence>MEYTDADYQNLTSYKLFSQHVRPLITKANPKIAMAKIVLLISAKWHEFLRDNPNADDALDEDDRPVRQV</sequence>
<evidence type="ECO:0000313" key="1">
    <source>
        <dbReference type="EMBL" id="KAH7958416.1"/>
    </source>
</evidence>
<dbReference type="Proteomes" id="UP000821865">
    <property type="component" value="Chromosome 3"/>
</dbReference>
<accession>A0ACB8D228</accession>
<evidence type="ECO:0000313" key="2">
    <source>
        <dbReference type="Proteomes" id="UP000821865"/>
    </source>
</evidence>
<reference evidence="1" key="1">
    <citation type="submission" date="2020-05" db="EMBL/GenBank/DDBJ databases">
        <title>Large-scale comparative analyses of tick genomes elucidate their genetic diversity and vector capacities.</title>
        <authorList>
            <person name="Jia N."/>
            <person name="Wang J."/>
            <person name="Shi W."/>
            <person name="Du L."/>
            <person name="Sun Y."/>
            <person name="Zhan W."/>
            <person name="Jiang J."/>
            <person name="Wang Q."/>
            <person name="Zhang B."/>
            <person name="Ji P."/>
            <person name="Sakyi L.B."/>
            <person name="Cui X."/>
            <person name="Yuan T."/>
            <person name="Jiang B."/>
            <person name="Yang W."/>
            <person name="Lam T.T.-Y."/>
            <person name="Chang Q."/>
            <person name="Ding S."/>
            <person name="Wang X."/>
            <person name="Zhu J."/>
            <person name="Ruan X."/>
            <person name="Zhao L."/>
            <person name="Wei J."/>
            <person name="Que T."/>
            <person name="Du C."/>
            <person name="Cheng J."/>
            <person name="Dai P."/>
            <person name="Han X."/>
            <person name="Huang E."/>
            <person name="Gao Y."/>
            <person name="Liu J."/>
            <person name="Shao H."/>
            <person name="Ye R."/>
            <person name="Li L."/>
            <person name="Wei W."/>
            <person name="Wang X."/>
            <person name="Wang C."/>
            <person name="Yang T."/>
            <person name="Huo Q."/>
            <person name="Li W."/>
            <person name="Guo W."/>
            <person name="Chen H."/>
            <person name="Zhou L."/>
            <person name="Ni X."/>
            <person name="Tian J."/>
            <person name="Zhou Y."/>
            <person name="Sheng Y."/>
            <person name="Liu T."/>
            <person name="Pan Y."/>
            <person name="Xia L."/>
            <person name="Li J."/>
            <person name="Zhao F."/>
            <person name="Cao W."/>
        </authorList>
    </citation>
    <scope>NUCLEOTIDE SEQUENCE</scope>
    <source>
        <strain evidence="1">Dsil-2018</strain>
    </source>
</reference>
<name>A0ACB8D228_DERSI</name>